<evidence type="ECO:0008006" key="5">
    <source>
        <dbReference type="Google" id="ProtNLM"/>
    </source>
</evidence>
<dbReference type="Pfam" id="PF01668">
    <property type="entry name" value="SmpB"/>
    <property type="match status" value="1"/>
</dbReference>
<dbReference type="AlphaFoldDB" id="A0AAV1VJR2"/>
<dbReference type="SUPFAM" id="SSF74982">
    <property type="entry name" value="Small protein B (SmpB)"/>
    <property type="match status" value="1"/>
</dbReference>
<dbReference type="Gene3D" id="2.40.280.10">
    <property type="match status" value="1"/>
</dbReference>
<dbReference type="InterPro" id="IPR000037">
    <property type="entry name" value="SsrA-bd_prot"/>
</dbReference>
<gene>
    <name evidence="3" type="ORF">PM001_LOCUS31644</name>
</gene>
<dbReference type="GO" id="GO:0070930">
    <property type="term" value="P:trans-translation-dependent protein tagging"/>
    <property type="evidence" value="ECO:0007669"/>
    <property type="project" value="TreeGrafter"/>
</dbReference>
<evidence type="ECO:0000256" key="2">
    <source>
        <dbReference type="ARBA" id="ARBA00022884"/>
    </source>
</evidence>
<evidence type="ECO:0000313" key="4">
    <source>
        <dbReference type="Proteomes" id="UP001162060"/>
    </source>
</evidence>
<dbReference type="EMBL" id="CAKLBY020000367">
    <property type="protein sequence ID" value="CAK7946494.1"/>
    <property type="molecule type" value="Genomic_DNA"/>
</dbReference>
<dbReference type="PANTHER" id="PTHR30308">
    <property type="entry name" value="TMRNA-BINDING COMPONENT OF TRANS-TRANSLATION TAGGING COMPLEX"/>
    <property type="match status" value="1"/>
</dbReference>
<accession>A0AAV1VJR2</accession>
<protein>
    <recommendedName>
        <fullName evidence="5">SsrA-binding protein</fullName>
    </recommendedName>
</protein>
<organism evidence="3 4">
    <name type="scientific">Peronospora matthiolae</name>
    <dbReference type="NCBI Taxonomy" id="2874970"/>
    <lineage>
        <taxon>Eukaryota</taxon>
        <taxon>Sar</taxon>
        <taxon>Stramenopiles</taxon>
        <taxon>Oomycota</taxon>
        <taxon>Peronosporomycetes</taxon>
        <taxon>Peronosporales</taxon>
        <taxon>Peronosporaceae</taxon>
        <taxon>Peronospora</taxon>
    </lineage>
</organism>
<dbReference type="Proteomes" id="UP001162060">
    <property type="component" value="Unassembled WGS sequence"/>
</dbReference>
<dbReference type="GO" id="GO:0003723">
    <property type="term" value="F:RNA binding"/>
    <property type="evidence" value="ECO:0007669"/>
    <property type="project" value="UniProtKB-KW"/>
</dbReference>
<name>A0AAV1VJR2_9STRA</name>
<evidence type="ECO:0000313" key="3">
    <source>
        <dbReference type="EMBL" id="CAK7946494.1"/>
    </source>
</evidence>
<dbReference type="PANTHER" id="PTHR30308:SF2">
    <property type="entry name" value="SSRA-BINDING PROTEIN"/>
    <property type="match status" value="1"/>
</dbReference>
<dbReference type="GO" id="GO:0005829">
    <property type="term" value="C:cytosol"/>
    <property type="evidence" value="ECO:0007669"/>
    <property type="project" value="TreeGrafter"/>
</dbReference>
<dbReference type="InterPro" id="IPR023620">
    <property type="entry name" value="SmpB"/>
</dbReference>
<reference evidence="3" key="1">
    <citation type="submission" date="2024-01" db="EMBL/GenBank/DDBJ databases">
        <authorList>
            <person name="Webb A."/>
        </authorList>
    </citation>
    <scope>NUCLEOTIDE SEQUENCE</scope>
    <source>
        <strain evidence="3">Pm1</strain>
    </source>
</reference>
<evidence type="ECO:0000256" key="1">
    <source>
        <dbReference type="ARBA" id="ARBA00022490"/>
    </source>
</evidence>
<comment type="caution">
    <text evidence="3">The sequence shown here is derived from an EMBL/GenBank/DDBJ whole genome shotgun (WGS) entry which is preliminary data.</text>
</comment>
<keyword evidence="2" id="KW-0694">RNA-binding</keyword>
<keyword evidence="1" id="KW-0963">Cytoplasm</keyword>
<proteinExistence type="predicted"/>
<sequence length="183" mass="21576">MALLTRSLRRHSLLCTGRKFPWNSPSHRELRSYPIKVLCRNLKFIRKAAGSYYEVEHEYNLGIVLKPSEVKSLRDHNADLSTAFGAFYKHELYLHDMNIPVWRQGLIGRPEPTRERKLLANRAELNKLEDFANRPNAQLIPMRVEVGITGWIKVILAACFKRGQVDNRRRDDQREIKRQLRDW</sequence>